<keyword evidence="8" id="KW-0732">Signal</keyword>
<dbReference type="PANTHER" id="PTHR30582:SF30">
    <property type="entry name" value="BLR4375 PROTEIN"/>
    <property type="match status" value="1"/>
</dbReference>
<dbReference type="InterPro" id="IPR036365">
    <property type="entry name" value="PGBD-like_sf"/>
</dbReference>
<keyword evidence="11" id="KW-1185">Reference proteome</keyword>
<gene>
    <name evidence="10" type="ORF">DT603_14010</name>
</gene>
<reference evidence="10 11" key="1">
    <citation type="submission" date="2018-07" db="EMBL/GenBank/DDBJ databases">
        <title>Whole genome Sequencing of Pseudoxanthomonas gei KCTC 32298 (T).</title>
        <authorList>
            <person name="Kumar S."/>
            <person name="Bansal K."/>
            <person name="Kaur A."/>
            <person name="Patil P."/>
            <person name="Sharma S."/>
            <person name="Patil P.B."/>
        </authorList>
    </citation>
    <scope>NUCLEOTIDE SEQUENCE [LARGE SCALE GENOMIC DNA]</scope>
    <source>
        <strain evidence="10 11">KCTC 32298</strain>
    </source>
</reference>
<feature type="active site" description="Proton donor/acceptor" evidence="7">
    <location>
        <position position="355"/>
    </location>
</feature>
<evidence type="ECO:0000256" key="8">
    <source>
        <dbReference type="SAM" id="SignalP"/>
    </source>
</evidence>
<dbReference type="Pfam" id="PF01471">
    <property type="entry name" value="PG_binding_1"/>
    <property type="match status" value="1"/>
</dbReference>
<evidence type="ECO:0000256" key="5">
    <source>
        <dbReference type="ARBA" id="ARBA00022984"/>
    </source>
</evidence>
<dbReference type="InterPro" id="IPR036366">
    <property type="entry name" value="PGBDSf"/>
</dbReference>
<comment type="caution">
    <text evidence="10">The sequence shown here is derived from an EMBL/GenBank/DDBJ whole genome shotgun (WGS) entry which is preliminary data.</text>
</comment>
<keyword evidence="6 7" id="KW-0961">Cell wall biogenesis/degradation</keyword>
<dbReference type="Proteomes" id="UP001429354">
    <property type="component" value="Unassembled WGS sequence"/>
</dbReference>
<comment type="pathway">
    <text evidence="1 7">Cell wall biogenesis; peptidoglycan biosynthesis.</text>
</comment>
<comment type="similarity">
    <text evidence="2">Belongs to the YkuD family.</text>
</comment>
<keyword evidence="3" id="KW-0808">Transferase</keyword>
<feature type="active site" description="Nucleophile" evidence="7">
    <location>
        <position position="371"/>
    </location>
</feature>
<evidence type="ECO:0000313" key="11">
    <source>
        <dbReference type="Proteomes" id="UP001429354"/>
    </source>
</evidence>
<evidence type="ECO:0000256" key="3">
    <source>
        <dbReference type="ARBA" id="ARBA00022679"/>
    </source>
</evidence>
<dbReference type="PROSITE" id="PS51257">
    <property type="entry name" value="PROKAR_LIPOPROTEIN"/>
    <property type="match status" value="1"/>
</dbReference>
<evidence type="ECO:0000256" key="7">
    <source>
        <dbReference type="PROSITE-ProRule" id="PRU01373"/>
    </source>
</evidence>
<dbReference type="InterPro" id="IPR005490">
    <property type="entry name" value="LD_TPept_cat_dom"/>
</dbReference>
<feature type="chain" id="PRO_5045263609" evidence="8">
    <location>
        <begin position="34"/>
        <end position="396"/>
    </location>
</feature>
<protein>
    <submittedName>
        <fullName evidence="10">Murein L,D-transpeptidase</fullName>
    </submittedName>
</protein>
<evidence type="ECO:0000313" key="10">
    <source>
        <dbReference type="EMBL" id="NDK39955.1"/>
    </source>
</evidence>
<evidence type="ECO:0000256" key="2">
    <source>
        <dbReference type="ARBA" id="ARBA00005992"/>
    </source>
</evidence>
<dbReference type="InterPro" id="IPR002477">
    <property type="entry name" value="Peptidoglycan-bd-like"/>
</dbReference>
<dbReference type="PROSITE" id="PS52029">
    <property type="entry name" value="LD_TPASE"/>
    <property type="match status" value="1"/>
</dbReference>
<dbReference type="Pfam" id="PF03734">
    <property type="entry name" value="YkuD"/>
    <property type="match status" value="1"/>
</dbReference>
<evidence type="ECO:0000256" key="1">
    <source>
        <dbReference type="ARBA" id="ARBA00004752"/>
    </source>
</evidence>
<dbReference type="PANTHER" id="PTHR30582">
    <property type="entry name" value="L,D-TRANSPEPTIDASE"/>
    <property type="match status" value="1"/>
</dbReference>
<sequence>MNRNRSHLLTRTLAVALLPAALAACTFSSSSDAAPDQAAPAAGAPATVTSADAATAEGVVGAAPLPGTPAAVPGDPNAVAPVAPGTAVPVDGAAAAPLPAQPEVAPVVAAAADAELAKDSLLRAQVLLERAHFSPGEIDGASGSNMRKALAAFQQARGLKASGTLDSETWAALNSDTAPVLIEHLLTVADVEGPFAEIPKTPMEQAKLKSLPFSSVEEKIGEMVHASPQLLKTLNPQADLSKAGTTIVVPNVAAAATLPDAARIVVDKSDSALLLEDASGKALARYPVTTGSAQFPLPIGEWKINGVARNPDWHYDPKLIAGSKKTDEKATIPAGPNNPVGSTWIDLSKEHYGIHGTPNPSKVGKTESNGCIRMTNWSVAALASVVKAGMPITLRD</sequence>
<accession>A0ABX0AHL3</accession>
<dbReference type="SUPFAM" id="SSF47090">
    <property type="entry name" value="PGBD-like"/>
    <property type="match status" value="1"/>
</dbReference>
<dbReference type="Gene3D" id="2.40.440.10">
    <property type="entry name" value="L,D-transpeptidase catalytic domain-like"/>
    <property type="match status" value="1"/>
</dbReference>
<dbReference type="CDD" id="cd16913">
    <property type="entry name" value="YkuD_like"/>
    <property type="match status" value="1"/>
</dbReference>
<organism evidence="10 11">
    <name type="scientific">Pseudoxanthomonas gei</name>
    <dbReference type="NCBI Taxonomy" id="1383030"/>
    <lineage>
        <taxon>Bacteria</taxon>
        <taxon>Pseudomonadati</taxon>
        <taxon>Pseudomonadota</taxon>
        <taxon>Gammaproteobacteria</taxon>
        <taxon>Lysobacterales</taxon>
        <taxon>Lysobacteraceae</taxon>
        <taxon>Pseudoxanthomonas</taxon>
    </lineage>
</organism>
<dbReference type="InterPro" id="IPR038063">
    <property type="entry name" value="Transpep_catalytic_dom"/>
</dbReference>
<evidence type="ECO:0000259" key="9">
    <source>
        <dbReference type="PROSITE" id="PS52029"/>
    </source>
</evidence>
<feature type="signal peptide" evidence="8">
    <location>
        <begin position="1"/>
        <end position="33"/>
    </location>
</feature>
<evidence type="ECO:0000256" key="6">
    <source>
        <dbReference type="ARBA" id="ARBA00023316"/>
    </source>
</evidence>
<dbReference type="InterPro" id="IPR050979">
    <property type="entry name" value="LD-transpeptidase"/>
</dbReference>
<keyword evidence="4 7" id="KW-0133">Cell shape</keyword>
<dbReference type="RefSeq" id="WP_162350613.1">
    <property type="nucleotide sequence ID" value="NZ_QOVG01000010.1"/>
</dbReference>
<keyword evidence="5 7" id="KW-0573">Peptidoglycan synthesis</keyword>
<dbReference type="EMBL" id="QOVG01000010">
    <property type="protein sequence ID" value="NDK39955.1"/>
    <property type="molecule type" value="Genomic_DNA"/>
</dbReference>
<name>A0ABX0AHL3_9GAMM</name>
<dbReference type="Gene3D" id="1.10.101.10">
    <property type="entry name" value="PGBD-like superfamily/PGBD"/>
    <property type="match status" value="1"/>
</dbReference>
<proteinExistence type="inferred from homology"/>
<evidence type="ECO:0000256" key="4">
    <source>
        <dbReference type="ARBA" id="ARBA00022960"/>
    </source>
</evidence>
<feature type="domain" description="L,D-TPase catalytic" evidence="9">
    <location>
        <begin position="262"/>
        <end position="395"/>
    </location>
</feature>
<dbReference type="SUPFAM" id="SSF141523">
    <property type="entry name" value="L,D-transpeptidase catalytic domain-like"/>
    <property type="match status" value="1"/>
</dbReference>